<gene>
    <name evidence="5" type="ORF">PRZ48_014850</name>
</gene>
<accession>A0ABR0DWV9</accession>
<dbReference type="Gene3D" id="3.40.50.1820">
    <property type="entry name" value="alpha/beta hydrolase"/>
    <property type="match status" value="1"/>
</dbReference>
<keyword evidence="2" id="KW-0378">Hydrolase</keyword>
<organism evidence="5 6">
    <name type="scientific">Zasmidium cellare</name>
    <name type="common">Wine cellar mold</name>
    <name type="synonym">Racodium cellare</name>
    <dbReference type="NCBI Taxonomy" id="395010"/>
    <lineage>
        <taxon>Eukaryota</taxon>
        <taxon>Fungi</taxon>
        <taxon>Dikarya</taxon>
        <taxon>Ascomycota</taxon>
        <taxon>Pezizomycotina</taxon>
        <taxon>Dothideomycetes</taxon>
        <taxon>Dothideomycetidae</taxon>
        <taxon>Mycosphaerellales</taxon>
        <taxon>Mycosphaerellaceae</taxon>
        <taxon>Zasmidium</taxon>
    </lineage>
</organism>
<dbReference type="InterPro" id="IPR029058">
    <property type="entry name" value="AB_hydrolase_fold"/>
</dbReference>
<dbReference type="EC" id="3.1.1.47" evidence="1"/>
<keyword evidence="6" id="KW-1185">Reference proteome</keyword>
<keyword evidence="4" id="KW-0443">Lipid metabolism</keyword>
<evidence type="ECO:0000256" key="2">
    <source>
        <dbReference type="ARBA" id="ARBA00022801"/>
    </source>
</evidence>
<evidence type="ECO:0000256" key="1">
    <source>
        <dbReference type="ARBA" id="ARBA00013201"/>
    </source>
</evidence>
<dbReference type="SUPFAM" id="SSF53474">
    <property type="entry name" value="alpha/beta-Hydrolases"/>
    <property type="match status" value="1"/>
</dbReference>
<evidence type="ECO:0000256" key="3">
    <source>
        <dbReference type="ARBA" id="ARBA00022963"/>
    </source>
</evidence>
<sequence>MIRKGGSIHNGAQETSHYLGLRKDAKVVLRRTCEAPYNMALYLRSPLSCNELTMYQDRSNNIGVPSMKVTFLAIACAAFAASAVEDTILLPAPKGKYAIDIKVVELIDHGRKDPFDPNGGPRKLMVSVIFPTIPTEECIYPEAFPYAPDRTAELLGPVLESYGWPDATPYIKRLRLPVCPTKRNPWTSPWQRKESFPVVLFSHGLGGVRLASSSQAQAVASNGFVVITIDHPYDAAVVEYTDGSIVLARNFTTNEELDQDVQVRAQDASFILDDLERADSVLRAASRMCGPDEKLKVGMFGHSLGGATSMRAVYYDERIAGAIDLDGVAYGFNTTGPSGMPVFSLPKIQRPFMLFNEPAFLTEQPFAQEFQTLYDSFTGWKRRLSLDNSGHLTFTDLPLLVDSFALRSTLPAAFETSIGTIEGLVARDTVAAYVSAFMAKYLKGEDSTLLKGPNDAYPEVKFVSMSG</sequence>
<dbReference type="Pfam" id="PF03403">
    <property type="entry name" value="PAF-AH_p_II"/>
    <property type="match status" value="1"/>
</dbReference>
<name>A0ABR0DWV9_ZASCE</name>
<protein>
    <recommendedName>
        <fullName evidence="1">1-alkyl-2-acetylglycerophosphocholine esterase</fullName>
        <ecNumber evidence="1">3.1.1.47</ecNumber>
    </recommendedName>
</protein>
<reference evidence="5 6" key="1">
    <citation type="journal article" date="2023" name="G3 (Bethesda)">
        <title>A chromosome-level genome assembly of Zasmidium syzygii isolated from banana leaves.</title>
        <authorList>
            <person name="van Westerhoven A.C."/>
            <person name="Mehrabi R."/>
            <person name="Talebi R."/>
            <person name="Steentjes M.B.F."/>
            <person name="Corcolon B."/>
            <person name="Chong P.A."/>
            <person name="Kema G.H.J."/>
            <person name="Seidl M.F."/>
        </authorList>
    </citation>
    <scope>NUCLEOTIDE SEQUENCE [LARGE SCALE GENOMIC DNA]</scope>
    <source>
        <strain evidence="5 6">P124</strain>
    </source>
</reference>
<comment type="caution">
    <text evidence="5">The sequence shown here is derived from an EMBL/GenBank/DDBJ whole genome shotgun (WGS) entry which is preliminary data.</text>
</comment>
<proteinExistence type="predicted"/>
<dbReference type="EMBL" id="JAXOVC010000015">
    <property type="protein sequence ID" value="KAK4493665.1"/>
    <property type="molecule type" value="Genomic_DNA"/>
</dbReference>
<evidence type="ECO:0000313" key="5">
    <source>
        <dbReference type="EMBL" id="KAK4493665.1"/>
    </source>
</evidence>
<dbReference type="PANTHER" id="PTHR10272:SF14">
    <property type="entry name" value="PAF ACETYLHYDROLASE FAMILY PROTEIN"/>
    <property type="match status" value="1"/>
</dbReference>
<dbReference type="PANTHER" id="PTHR10272">
    <property type="entry name" value="PLATELET-ACTIVATING FACTOR ACETYLHYDROLASE"/>
    <property type="match status" value="1"/>
</dbReference>
<dbReference type="Proteomes" id="UP001305779">
    <property type="component" value="Unassembled WGS sequence"/>
</dbReference>
<keyword evidence="3" id="KW-0442">Lipid degradation</keyword>
<evidence type="ECO:0000256" key="4">
    <source>
        <dbReference type="ARBA" id="ARBA00023098"/>
    </source>
</evidence>
<evidence type="ECO:0000313" key="6">
    <source>
        <dbReference type="Proteomes" id="UP001305779"/>
    </source>
</evidence>